<feature type="region of interest" description="Disordered" evidence="1">
    <location>
        <begin position="15"/>
        <end position="94"/>
    </location>
</feature>
<evidence type="ECO:0000313" key="2">
    <source>
        <dbReference type="EMBL" id="KAH9529715.1"/>
    </source>
</evidence>
<keyword evidence="3" id="KW-1185">Reference proteome</keyword>
<organism evidence="2 3">
    <name type="scientific">Dermatophagoides farinae</name>
    <name type="common">American house dust mite</name>
    <dbReference type="NCBI Taxonomy" id="6954"/>
    <lineage>
        <taxon>Eukaryota</taxon>
        <taxon>Metazoa</taxon>
        <taxon>Ecdysozoa</taxon>
        <taxon>Arthropoda</taxon>
        <taxon>Chelicerata</taxon>
        <taxon>Arachnida</taxon>
        <taxon>Acari</taxon>
        <taxon>Acariformes</taxon>
        <taxon>Sarcoptiformes</taxon>
        <taxon>Astigmata</taxon>
        <taxon>Psoroptidia</taxon>
        <taxon>Analgoidea</taxon>
        <taxon>Pyroglyphidae</taxon>
        <taxon>Dermatophagoidinae</taxon>
        <taxon>Dermatophagoides</taxon>
    </lineage>
</organism>
<gene>
    <name evidence="2" type="ORF">DERF_003585</name>
</gene>
<dbReference type="AlphaFoldDB" id="A0A922IEH0"/>
<evidence type="ECO:0000256" key="1">
    <source>
        <dbReference type="SAM" id="MobiDB-lite"/>
    </source>
</evidence>
<dbReference type="Proteomes" id="UP000790347">
    <property type="component" value="Unassembled WGS sequence"/>
</dbReference>
<feature type="compositionally biased region" description="Polar residues" evidence="1">
    <location>
        <begin position="19"/>
        <end position="35"/>
    </location>
</feature>
<dbReference type="EMBL" id="ASGP02000001">
    <property type="protein sequence ID" value="KAH9529715.1"/>
    <property type="molecule type" value="Genomic_DNA"/>
</dbReference>
<feature type="region of interest" description="Disordered" evidence="1">
    <location>
        <begin position="114"/>
        <end position="136"/>
    </location>
</feature>
<reference evidence="2" key="2">
    <citation type="journal article" date="2022" name="Res Sq">
        <title>Comparative Genomics Reveals Insights into the Divergent Evolution of Astigmatic Mites and Household Pest Adaptations.</title>
        <authorList>
            <person name="Xiong Q."/>
            <person name="Wan A.T.-Y."/>
            <person name="Liu X.-Y."/>
            <person name="Fung C.S.-H."/>
            <person name="Xiao X."/>
            <person name="Malainual N."/>
            <person name="Hou J."/>
            <person name="Wang L."/>
            <person name="Wang M."/>
            <person name="Yang K."/>
            <person name="Cui Y."/>
            <person name="Leung E."/>
            <person name="Nong W."/>
            <person name="Shin S.-K."/>
            <person name="Au S."/>
            <person name="Jeong K.Y."/>
            <person name="Chew F.T."/>
            <person name="Hui J."/>
            <person name="Leung T.F."/>
            <person name="Tungtrongchitr A."/>
            <person name="Zhong N."/>
            <person name="Liu Z."/>
            <person name="Tsui S."/>
        </authorList>
    </citation>
    <scope>NUCLEOTIDE SEQUENCE</scope>
    <source>
        <strain evidence="2">Derf</strain>
        <tissue evidence="2">Whole organism</tissue>
    </source>
</reference>
<name>A0A922IEH0_DERFA</name>
<comment type="caution">
    <text evidence="2">The sequence shown here is derived from an EMBL/GenBank/DDBJ whole genome shotgun (WGS) entry which is preliminary data.</text>
</comment>
<accession>A0A922IEH0</accession>
<evidence type="ECO:0000313" key="3">
    <source>
        <dbReference type="Proteomes" id="UP000790347"/>
    </source>
</evidence>
<proteinExistence type="predicted"/>
<sequence>MSACFNCCDDGDNSIHDGFTSSSLGQPPEPGQQSFGVPIYNQPGGDNPPGPAGYGEHAHFSGPNNNGNYGMGVVPPNNTPSFGEPQYHRPGLAEPTYRVPGVGIGLGATVPGTEPGLGTYVGSDLPPPPSCGNSDN</sequence>
<reference evidence="2" key="1">
    <citation type="submission" date="2013-05" db="EMBL/GenBank/DDBJ databases">
        <authorList>
            <person name="Yim A.K.Y."/>
            <person name="Chan T.F."/>
            <person name="Ji K.M."/>
            <person name="Liu X.Y."/>
            <person name="Zhou J.W."/>
            <person name="Li R.Q."/>
            <person name="Yang K.Y."/>
            <person name="Li J."/>
            <person name="Li M."/>
            <person name="Law P.T.W."/>
            <person name="Wu Y.L."/>
            <person name="Cai Z.L."/>
            <person name="Qin H."/>
            <person name="Bao Y."/>
            <person name="Leung R.K.K."/>
            <person name="Ng P.K.S."/>
            <person name="Zou J."/>
            <person name="Zhong X.J."/>
            <person name="Ran P.X."/>
            <person name="Zhong N.S."/>
            <person name="Liu Z.G."/>
            <person name="Tsui S.K.W."/>
        </authorList>
    </citation>
    <scope>NUCLEOTIDE SEQUENCE</scope>
    <source>
        <strain evidence="2">Derf</strain>
        <tissue evidence="2">Whole organism</tissue>
    </source>
</reference>
<protein>
    <submittedName>
        <fullName evidence="2">Uncharacterized protein</fullName>
    </submittedName>
</protein>